<accession>A0A1H6DH39</accession>
<gene>
    <name evidence="2" type="ORF">SAMN04489712_1179</name>
</gene>
<dbReference type="Proteomes" id="UP000236723">
    <property type="component" value="Unassembled WGS sequence"/>
</dbReference>
<organism evidence="2 3">
    <name type="scientific">Thermomonospora echinospora</name>
    <dbReference type="NCBI Taxonomy" id="1992"/>
    <lineage>
        <taxon>Bacteria</taxon>
        <taxon>Bacillati</taxon>
        <taxon>Actinomycetota</taxon>
        <taxon>Actinomycetes</taxon>
        <taxon>Streptosporangiales</taxon>
        <taxon>Thermomonosporaceae</taxon>
        <taxon>Thermomonospora</taxon>
    </lineage>
</organism>
<feature type="compositionally biased region" description="Basic and acidic residues" evidence="1">
    <location>
        <begin position="1"/>
        <end position="13"/>
    </location>
</feature>
<protein>
    <submittedName>
        <fullName evidence="2">Uncharacterized protein</fullName>
    </submittedName>
</protein>
<name>A0A1H6DH39_9ACTN</name>
<proteinExistence type="predicted"/>
<sequence>MDRHDSAPRDRHIPPARVNPGNPPHHVANFDDAADTGSHERILHRFVLPSMGSGGRVHTAWNSSSNGERIRMVLCRSGVCDALEPSLEESDFDRFEGLGTAELELRVQA</sequence>
<dbReference type="AlphaFoldDB" id="A0A1H6DH39"/>
<dbReference type="EMBL" id="FNVO01000017">
    <property type="protein sequence ID" value="SEG84472.1"/>
    <property type="molecule type" value="Genomic_DNA"/>
</dbReference>
<reference evidence="3" key="1">
    <citation type="submission" date="2016-10" db="EMBL/GenBank/DDBJ databases">
        <authorList>
            <person name="Varghese N."/>
            <person name="Submissions S."/>
        </authorList>
    </citation>
    <scope>NUCLEOTIDE SEQUENCE [LARGE SCALE GENOMIC DNA]</scope>
    <source>
        <strain evidence="3">DSM 43163</strain>
    </source>
</reference>
<feature type="region of interest" description="Disordered" evidence="1">
    <location>
        <begin position="1"/>
        <end position="25"/>
    </location>
</feature>
<keyword evidence="3" id="KW-1185">Reference proteome</keyword>
<evidence type="ECO:0000313" key="2">
    <source>
        <dbReference type="EMBL" id="SEG84472.1"/>
    </source>
</evidence>
<evidence type="ECO:0000313" key="3">
    <source>
        <dbReference type="Proteomes" id="UP000236723"/>
    </source>
</evidence>
<evidence type="ECO:0000256" key="1">
    <source>
        <dbReference type="SAM" id="MobiDB-lite"/>
    </source>
</evidence>